<dbReference type="Proteomes" id="UP000830768">
    <property type="component" value="Chromosome 1"/>
</dbReference>
<dbReference type="EMBL" id="CP090030">
    <property type="protein sequence ID" value="UPK89220.1"/>
    <property type="molecule type" value="Genomic_DNA"/>
</dbReference>
<evidence type="ECO:0000313" key="2">
    <source>
        <dbReference type="Proteomes" id="UP000830768"/>
    </source>
</evidence>
<reference evidence="1" key="1">
    <citation type="submission" date="2021-11" db="EMBL/GenBank/DDBJ databases">
        <title>Fusarium solani-melongenae Genome sequencing and assembly.</title>
        <authorList>
            <person name="Xie S."/>
            <person name="Huang L."/>
            <person name="Zhang X."/>
        </authorList>
    </citation>
    <scope>NUCLEOTIDE SEQUENCE</scope>
    <source>
        <strain evidence="1">CRI 24-3</strain>
    </source>
</reference>
<protein>
    <submittedName>
        <fullName evidence="1">Uncharacterized protein</fullName>
    </submittedName>
</protein>
<name>A0ACD3YK12_FUSSC</name>
<sequence>MATTHTGNVPYPFTFDSGQRVEVPRQSREAKTATLTFPNVRGRLPSAQASRLRSLMLEAYADKAKILAFPCSYDALSSRLVEEAGFPILFLSGYTVASTHGLPDTGYIAMQEMCDKVQETVRQTSVPVMVDGDTGYGGPLNVKRTVESFALAGAAGVMIEDQTWPKRCGHTKGKSVVSREEAFARIQAACDARDNGLDIFILGRTDSLILGWDEAMYRAKEFQRIGVDGIFVEALPDRAAMRKAVDEIKMPMLANIIEGGLTENLSALELAELGFSAVAYPFTLVAAKLRSIQQALQALKASLPVGPPPMILSAEEVCMGVGFNQYWVSLVCLLEMWFTTTHVWPRTSRESILIQPMGRWMRRVR</sequence>
<organism evidence="1 2">
    <name type="scientific">Fusarium solani subsp. cucurbitae</name>
    <name type="common">Neocosmosporum cucurbitae</name>
    <dbReference type="NCBI Taxonomy" id="2747967"/>
    <lineage>
        <taxon>Eukaryota</taxon>
        <taxon>Fungi</taxon>
        <taxon>Dikarya</taxon>
        <taxon>Ascomycota</taxon>
        <taxon>Pezizomycotina</taxon>
        <taxon>Sordariomycetes</taxon>
        <taxon>Hypocreomycetidae</taxon>
        <taxon>Hypocreales</taxon>
        <taxon>Nectriaceae</taxon>
        <taxon>Fusarium</taxon>
        <taxon>Fusarium solani species complex</taxon>
    </lineage>
</organism>
<evidence type="ECO:0000313" key="1">
    <source>
        <dbReference type="EMBL" id="UPK89220.1"/>
    </source>
</evidence>
<keyword evidence="2" id="KW-1185">Reference proteome</keyword>
<accession>A0ACD3YK12</accession>
<gene>
    <name evidence="1" type="ORF">LCI18_000155</name>
</gene>
<proteinExistence type="predicted"/>